<dbReference type="GO" id="GO:0006402">
    <property type="term" value="P:mRNA catabolic process"/>
    <property type="evidence" value="ECO:0007669"/>
    <property type="project" value="InterPro"/>
</dbReference>
<feature type="region of interest" description="Disordered" evidence="2">
    <location>
        <begin position="488"/>
        <end position="512"/>
    </location>
</feature>
<feature type="region of interest" description="Disordered" evidence="2">
    <location>
        <begin position="110"/>
        <end position="440"/>
    </location>
</feature>
<evidence type="ECO:0000313" key="4">
    <source>
        <dbReference type="EMBL" id="CAK0786469.1"/>
    </source>
</evidence>
<comment type="similarity">
    <text evidence="1">Belongs to the alkB family.</text>
</comment>
<feature type="domain" description="Fe2OG dioxygenase" evidence="3">
    <location>
        <begin position="632"/>
        <end position="733"/>
    </location>
</feature>
<dbReference type="InterPro" id="IPR044842">
    <property type="entry name" value="ALKBH9B/ALKBH10B-like"/>
</dbReference>
<dbReference type="SUPFAM" id="SSF51197">
    <property type="entry name" value="Clavaminate synthase-like"/>
    <property type="match status" value="1"/>
</dbReference>
<feature type="compositionally biased region" description="Basic and acidic residues" evidence="2">
    <location>
        <begin position="238"/>
        <end position="250"/>
    </location>
</feature>
<dbReference type="PROSITE" id="PS51471">
    <property type="entry name" value="FE2OG_OXY"/>
    <property type="match status" value="1"/>
</dbReference>
<evidence type="ECO:0000256" key="2">
    <source>
        <dbReference type="SAM" id="MobiDB-lite"/>
    </source>
</evidence>
<dbReference type="InterPro" id="IPR037151">
    <property type="entry name" value="AlkB-like_sf"/>
</dbReference>
<dbReference type="Pfam" id="PF13532">
    <property type="entry name" value="2OG-FeII_Oxy_2"/>
    <property type="match status" value="1"/>
</dbReference>
<evidence type="ECO:0000259" key="3">
    <source>
        <dbReference type="PROSITE" id="PS51471"/>
    </source>
</evidence>
<evidence type="ECO:0000313" key="5">
    <source>
        <dbReference type="Proteomes" id="UP001314263"/>
    </source>
</evidence>
<feature type="compositionally biased region" description="Pro residues" evidence="2">
    <location>
        <begin position="346"/>
        <end position="360"/>
    </location>
</feature>
<dbReference type="InterPro" id="IPR027450">
    <property type="entry name" value="AlkB-like"/>
</dbReference>
<feature type="compositionally biased region" description="Polar residues" evidence="2">
    <location>
        <begin position="225"/>
        <end position="234"/>
    </location>
</feature>
<dbReference type="GO" id="GO:0032451">
    <property type="term" value="F:demethylase activity"/>
    <property type="evidence" value="ECO:0007669"/>
    <property type="project" value="InterPro"/>
</dbReference>
<proteinExistence type="inferred from homology"/>
<sequence>MVEVQDLDILTERMQQALGIVDKRQDNIYRLRCEAEEAYTREAKALEERFRRKDAEWVKQMDHLEEQQQQLLLGVGAASMGRDPRNLDQIVEVLKEVLPTKLAARNWGDRGRAVSEEVSDGRMRGYTNGYAQQHDPDAEDGDDDDDDADANEADTDEHEEENEEEKQNAFTPRLKPQMVPRQVALRQNKPEAPPGFEDEESPGSAVPPPGFDARPAVRSPAGHSRATNGFSKTPSPAKESRGAADMRPNDLRNLLSRRKEGSLPNLVRTARPDGSEDDAPAVLDARELINARKREPQDTLASRAVREWDAGKEPMQEDLPGDRPARPPRLPVPLYQPRARERPAEVAPPPPPPPPPPPGFPSGGEPQAPPPQSGRSPPRAPSGILEDGFQAPSSPMVDPEEGDRDRAYFGNGHSEDTSAITQDEQFPSLGAAAKSEDAEVSSAPQLKGAWGSGSIASRLAQAQKDPATLSSPAPGSADMVAYEQRAGLRPANDHAPDRERRQQMRSKKDFVHEEDVRAPRRLGWRNVVEGLELHKNLLSPAEEDIFVDAIRRWEEEGRAGCFRGRTFSAPRKSMRGKGRVTIQFGCCYNYAVDKEGRPPGIIPEEVVEPMPDLLVALVKRLVRWGVLPARMAPDSAIINIYDVIDCIPPHIDHHDFSRPFCTISLLSQQSIMFGHKLIPLSAGEFVGATCESFLLPLPTGSCLVLKGNGADLAMHCVPPVTERRMSITLRRMGPQYADQVRLQAERAMQRQVPRLPRSWADDTVDDATPKRYGADDWEEAEADRVSRLQRF</sequence>
<keyword evidence="5" id="KW-1185">Reference proteome</keyword>
<dbReference type="PANTHER" id="PTHR31447:SF23">
    <property type="entry name" value="2-OXOGLUTARATE AND FE(II)-DEPENDENT OXYGENASE SUPERFAMILY PROTEIN"/>
    <property type="match status" value="1"/>
</dbReference>
<dbReference type="InterPro" id="IPR005123">
    <property type="entry name" value="Oxoglu/Fe-dep_dioxygenase_dom"/>
</dbReference>
<feature type="compositionally biased region" description="Acidic residues" evidence="2">
    <location>
        <begin position="137"/>
        <end position="164"/>
    </location>
</feature>
<dbReference type="PANTHER" id="PTHR31447">
    <property type="entry name" value="HYDROXYPROLINE-RICH GLYCOPROTEIN FAMILY PROTEIN-RELATED"/>
    <property type="match status" value="1"/>
</dbReference>
<dbReference type="EMBL" id="CAUYUE010000014">
    <property type="protein sequence ID" value="CAK0786469.1"/>
    <property type="molecule type" value="Genomic_DNA"/>
</dbReference>
<evidence type="ECO:0000256" key="1">
    <source>
        <dbReference type="ARBA" id="ARBA00007879"/>
    </source>
</evidence>
<dbReference type="AlphaFoldDB" id="A0AAV1IKK1"/>
<dbReference type="Proteomes" id="UP001314263">
    <property type="component" value="Unassembled WGS sequence"/>
</dbReference>
<protein>
    <recommendedName>
        <fullName evidence="3">Fe2OG dioxygenase domain-containing protein</fullName>
    </recommendedName>
</protein>
<feature type="compositionally biased region" description="Basic and acidic residues" evidence="2">
    <location>
        <begin position="284"/>
        <end position="297"/>
    </location>
</feature>
<comment type="caution">
    <text evidence="4">The sequence shown here is derived from an EMBL/GenBank/DDBJ whole genome shotgun (WGS) entry which is preliminary data.</text>
</comment>
<feature type="compositionally biased region" description="Basic and acidic residues" evidence="2">
    <location>
        <begin position="304"/>
        <end position="325"/>
    </location>
</feature>
<feature type="compositionally biased region" description="Basic and acidic residues" evidence="2">
    <location>
        <begin position="491"/>
        <end position="512"/>
    </location>
</feature>
<name>A0AAV1IKK1_9CHLO</name>
<organism evidence="4 5">
    <name type="scientific">Coccomyxa viridis</name>
    <dbReference type="NCBI Taxonomy" id="1274662"/>
    <lineage>
        <taxon>Eukaryota</taxon>
        <taxon>Viridiplantae</taxon>
        <taxon>Chlorophyta</taxon>
        <taxon>core chlorophytes</taxon>
        <taxon>Trebouxiophyceae</taxon>
        <taxon>Trebouxiophyceae incertae sedis</taxon>
        <taxon>Coccomyxaceae</taxon>
        <taxon>Coccomyxa</taxon>
    </lineage>
</organism>
<feature type="compositionally biased region" description="Basic and acidic residues" evidence="2">
    <location>
        <begin position="110"/>
        <end position="123"/>
    </location>
</feature>
<accession>A0AAV1IKK1</accession>
<dbReference type="Gene3D" id="2.60.120.590">
    <property type="entry name" value="Alpha-ketoglutarate-dependent dioxygenase AlkB-like"/>
    <property type="match status" value="1"/>
</dbReference>
<gene>
    <name evidence="4" type="ORF">CVIRNUC_009682</name>
</gene>
<feature type="region of interest" description="Disordered" evidence="2">
    <location>
        <begin position="752"/>
        <end position="773"/>
    </location>
</feature>
<reference evidence="4 5" key="1">
    <citation type="submission" date="2023-10" db="EMBL/GenBank/DDBJ databases">
        <authorList>
            <person name="Maclean D."/>
            <person name="Macfadyen A."/>
        </authorList>
    </citation>
    <scope>NUCLEOTIDE SEQUENCE [LARGE SCALE GENOMIC DNA]</scope>
</reference>
<dbReference type="GO" id="GO:0003729">
    <property type="term" value="F:mRNA binding"/>
    <property type="evidence" value="ECO:0007669"/>
    <property type="project" value="InterPro"/>
</dbReference>